<evidence type="ECO:0000313" key="2">
    <source>
        <dbReference type="EMBL" id="MFC6198739.1"/>
    </source>
</evidence>
<proteinExistence type="predicted"/>
<feature type="chain" id="PRO_5046872101" description="Lipoprotein" evidence="1">
    <location>
        <begin position="20"/>
        <end position="77"/>
    </location>
</feature>
<keyword evidence="3" id="KW-1185">Reference proteome</keyword>
<evidence type="ECO:0008006" key="4">
    <source>
        <dbReference type="Google" id="ProtNLM"/>
    </source>
</evidence>
<feature type="signal peptide" evidence="1">
    <location>
        <begin position="1"/>
        <end position="19"/>
    </location>
</feature>
<dbReference type="Proteomes" id="UP001596303">
    <property type="component" value="Unassembled WGS sequence"/>
</dbReference>
<comment type="caution">
    <text evidence="2">The sequence shown here is derived from an EMBL/GenBank/DDBJ whole genome shotgun (WGS) entry which is preliminary data.</text>
</comment>
<name>A0ABW1SC01_9PROT</name>
<sequence>MKLKLVGILAGGLAMTACASTSAPVQLAETSVQDRAELTGFATRLTDRERTERLDRFQLQDVMDKQTRTSWSGPRQR</sequence>
<keyword evidence="1" id="KW-0732">Signal</keyword>
<dbReference type="RefSeq" id="WP_377379223.1">
    <property type="nucleotide sequence ID" value="NZ_JBHSSW010000013.1"/>
</dbReference>
<evidence type="ECO:0000313" key="3">
    <source>
        <dbReference type="Proteomes" id="UP001596303"/>
    </source>
</evidence>
<accession>A0ABW1SC01</accession>
<protein>
    <recommendedName>
        <fullName evidence="4">Lipoprotein</fullName>
    </recommendedName>
</protein>
<dbReference type="PROSITE" id="PS51257">
    <property type="entry name" value="PROKAR_LIPOPROTEIN"/>
    <property type="match status" value="1"/>
</dbReference>
<evidence type="ECO:0000256" key="1">
    <source>
        <dbReference type="SAM" id="SignalP"/>
    </source>
</evidence>
<reference evidence="3" key="1">
    <citation type="journal article" date="2019" name="Int. J. Syst. Evol. Microbiol.">
        <title>The Global Catalogue of Microorganisms (GCM) 10K type strain sequencing project: providing services to taxonomists for standard genome sequencing and annotation.</title>
        <authorList>
            <consortium name="The Broad Institute Genomics Platform"/>
            <consortium name="The Broad Institute Genome Sequencing Center for Infectious Disease"/>
            <person name="Wu L."/>
            <person name="Ma J."/>
        </authorList>
    </citation>
    <scope>NUCLEOTIDE SEQUENCE [LARGE SCALE GENOMIC DNA]</scope>
    <source>
        <strain evidence="3">CGMCC-1.15741</strain>
    </source>
</reference>
<organism evidence="2 3">
    <name type="scientific">Ponticaulis profundi</name>
    <dbReference type="NCBI Taxonomy" id="2665222"/>
    <lineage>
        <taxon>Bacteria</taxon>
        <taxon>Pseudomonadati</taxon>
        <taxon>Pseudomonadota</taxon>
        <taxon>Alphaproteobacteria</taxon>
        <taxon>Hyphomonadales</taxon>
        <taxon>Hyphomonadaceae</taxon>
        <taxon>Ponticaulis</taxon>
    </lineage>
</organism>
<dbReference type="EMBL" id="JBHSSW010000013">
    <property type="protein sequence ID" value="MFC6198739.1"/>
    <property type="molecule type" value="Genomic_DNA"/>
</dbReference>
<gene>
    <name evidence="2" type="ORF">ACFQDM_11645</name>
</gene>